<dbReference type="EMBL" id="LYUD01000099">
    <property type="protein sequence ID" value="OAZ72408.1"/>
    <property type="molecule type" value="Genomic_DNA"/>
</dbReference>
<dbReference type="Pfam" id="PF24608">
    <property type="entry name" value="PDDEXK_15"/>
    <property type="match status" value="1"/>
</dbReference>
<dbReference type="InterPro" id="IPR011856">
    <property type="entry name" value="tRNA_endonuc-like_dom_sf"/>
</dbReference>
<gene>
    <name evidence="1" type="ORF">SRCM100623_00947</name>
</gene>
<evidence type="ECO:0000313" key="2">
    <source>
        <dbReference type="Proteomes" id="UP000093796"/>
    </source>
</evidence>
<dbReference type="InterPro" id="IPR056931">
    <property type="entry name" value="D14-like"/>
</dbReference>
<dbReference type="Proteomes" id="UP000093796">
    <property type="component" value="Unassembled WGS sequence"/>
</dbReference>
<proteinExistence type="predicted"/>
<dbReference type="AlphaFoldDB" id="A0A1A0DAU6"/>
<dbReference type="Gene3D" id="3.40.1350.10">
    <property type="match status" value="1"/>
</dbReference>
<dbReference type="PATRIC" id="fig|438.15.peg.1092"/>
<dbReference type="OrthoDB" id="7278023at2"/>
<evidence type="ECO:0000313" key="1">
    <source>
        <dbReference type="EMBL" id="OAZ72408.1"/>
    </source>
</evidence>
<evidence type="ECO:0008006" key="3">
    <source>
        <dbReference type="Google" id="ProtNLM"/>
    </source>
</evidence>
<comment type="caution">
    <text evidence="1">The sequence shown here is derived from an EMBL/GenBank/DDBJ whole genome shotgun (WGS) entry which is preliminary data.</text>
</comment>
<organism evidence="1 2">
    <name type="scientific">Acetobacter pasteurianus</name>
    <name type="common">Acetobacter turbidans</name>
    <dbReference type="NCBI Taxonomy" id="438"/>
    <lineage>
        <taxon>Bacteria</taxon>
        <taxon>Pseudomonadati</taxon>
        <taxon>Pseudomonadota</taxon>
        <taxon>Alphaproteobacteria</taxon>
        <taxon>Acetobacterales</taxon>
        <taxon>Acetobacteraceae</taxon>
        <taxon>Acetobacter</taxon>
    </lineage>
</organism>
<dbReference type="RefSeq" id="WP_064776070.1">
    <property type="nucleotide sequence ID" value="NZ_LYUD01000099.1"/>
</dbReference>
<accession>A0A1A0DAU6</accession>
<protein>
    <recommendedName>
        <fullName evidence="3">Protein NO VEIN C-terminal domain-containing protein</fullName>
    </recommendedName>
</protein>
<name>A0A1A0DAU6_ACEPA</name>
<reference evidence="1 2" key="1">
    <citation type="submission" date="2016-05" db="EMBL/GenBank/DDBJ databases">
        <title>Genome sequencing of Acetobacter pasteurianus strain SRCM100623.</title>
        <authorList>
            <person name="Song Y.R."/>
        </authorList>
    </citation>
    <scope>NUCLEOTIDE SEQUENCE [LARGE SCALE GENOMIC DNA]</scope>
    <source>
        <strain evidence="1 2">SRCM100623</strain>
    </source>
</reference>
<dbReference type="GO" id="GO:0003676">
    <property type="term" value="F:nucleic acid binding"/>
    <property type="evidence" value="ECO:0007669"/>
    <property type="project" value="InterPro"/>
</dbReference>
<sequence>MGKASRDKGARRERQIVGLHLEAGVHAERVPLSGAMQFRNTASTDVDVYARGRAEAPFVCEVKARVNGKGFKTLEAWLGNADALFLIRDRQQPLVVLPWERWKEIISPK</sequence>